<protein>
    <submittedName>
        <fullName evidence="1">Uncharacterized protein</fullName>
    </submittedName>
</protein>
<evidence type="ECO:0000313" key="1">
    <source>
        <dbReference type="EMBL" id="GAI81247.1"/>
    </source>
</evidence>
<dbReference type="EMBL" id="BARW01010851">
    <property type="protein sequence ID" value="GAI81247.1"/>
    <property type="molecule type" value="Genomic_DNA"/>
</dbReference>
<proteinExistence type="predicted"/>
<comment type="caution">
    <text evidence="1">The sequence shown here is derived from an EMBL/GenBank/DDBJ whole genome shotgun (WGS) entry which is preliminary data.</text>
</comment>
<dbReference type="AlphaFoldDB" id="X1RKE2"/>
<accession>X1RKE2</accession>
<gene>
    <name evidence="1" type="ORF">S12H4_21170</name>
</gene>
<reference evidence="1" key="1">
    <citation type="journal article" date="2014" name="Front. Microbiol.">
        <title>High frequency of phylogenetically diverse reductive dehalogenase-homologous genes in deep subseafloor sedimentary metagenomes.</title>
        <authorList>
            <person name="Kawai M."/>
            <person name="Futagami T."/>
            <person name="Toyoda A."/>
            <person name="Takaki Y."/>
            <person name="Nishi S."/>
            <person name="Hori S."/>
            <person name="Arai W."/>
            <person name="Tsubouchi T."/>
            <person name="Morono Y."/>
            <person name="Uchiyama I."/>
            <person name="Ito T."/>
            <person name="Fujiyama A."/>
            <person name="Inagaki F."/>
            <person name="Takami H."/>
        </authorList>
    </citation>
    <scope>NUCLEOTIDE SEQUENCE</scope>
    <source>
        <strain evidence="1">Expedition CK06-06</strain>
    </source>
</reference>
<sequence>MPKELKLILKEQPVGREETPWLDPQREKFAQVAKECKEAFKDSKLRGADKVRAMNRWMSEHLKVNQLPPG</sequence>
<organism evidence="1">
    <name type="scientific">marine sediment metagenome</name>
    <dbReference type="NCBI Taxonomy" id="412755"/>
    <lineage>
        <taxon>unclassified sequences</taxon>
        <taxon>metagenomes</taxon>
        <taxon>ecological metagenomes</taxon>
    </lineage>
</organism>
<name>X1RKE2_9ZZZZ</name>